<dbReference type="Pfam" id="PF04883">
    <property type="entry name" value="HK97-gp10_like"/>
    <property type="match status" value="1"/>
</dbReference>
<dbReference type="EMBL" id="LK995470">
    <property type="protein sequence ID" value="CED90262.1"/>
    <property type="molecule type" value="Genomic_DNA"/>
</dbReference>
<evidence type="ECO:0000313" key="1">
    <source>
        <dbReference type="EMBL" id="CED90262.1"/>
    </source>
</evidence>
<reference evidence="1" key="1">
    <citation type="submission" date="2014-07" db="EMBL/GenBank/DDBJ databases">
        <authorList>
            <person name="Zhang J.E."/>
            <person name="Yang H."/>
            <person name="Guo J."/>
            <person name="Deng Z."/>
            <person name="Luo H."/>
            <person name="Luo M."/>
            <person name="Zhao B."/>
        </authorList>
    </citation>
    <scope>NUCLEOTIDE SEQUENCE</scope>
    <source>
        <strain evidence="1">AM4</strain>
    </source>
</reference>
<protein>
    <submittedName>
        <fullName evidence="1">Bacteriophage HK97-gp10, putative tail-component</fullName>
    </submittedName>
</protein>
<dbReference type="AlphaFoldDB" id="A0A1L7RL30"/>
<sequence length="95" mass="10314">MAKSSVGVQFNQSWFNRIMKGSGVRALVDQRAKAVQASAQASAPVDTGAYRRGIVVQSHDTQYRHVARVVGTDPKTMIIESKTGNLARSLKGGRR</sequence>
<accession>A0A1L7RL30</accession>
<organism evidence="1">
    <name type="scientific">Actinomyces succiniciruminis</name>
    <dbReference type="NCBI Taxonomy" id="1522002"/>
    <lineage>
        <taxon>Bacteria</taxon>
        <taxon>Bacillati</taxon>
        <taxon>Actinomycetota</taxon>
        <taxon>Actinomycetes</taxon>
        <taxon>Actinomycetales</taxon>
        <taxon>Actinomycetaceae</taxon>
        <taxon>Actinomyces</taxon>
    </lineage>
</organism>
<dbReference type="RefSeq" id="WP_210578576.1">
    <property type="nucleotide sequence ID" value="NZ_LK995470.1"/>
</dbReference>
<proteinExistence type="predicted"/>
<name>A0A1L7RL30_9ACTO</name>
<gene>
    <name evidence="1" type="ORF">AAM4_0367</name>
</gene>
<dbReference type="InterPro" id="IPR010064">
    <property type="entry name" value="HK97-gp10_tail"/>
</dbReference>